<feature type="compositionally biased region" description="Polar residues" evidence="2">
    <location>
        <begin position="91"/>
        <end position="144"/>
    </location>
</feature>
<keyword evidence="1" id="KW-0175">Coiled coil</keyword>
<feature type="region of interest" description="Disordered" evidence="2">
    <location>
        <begin position="91"/>
        <end position="145"/>
    </location>
</feature>
<accession>A0AAD4QVK0</accession>
<dbReference type="EMBL" id="JAKKPZ010000073">
    <property type="protein sequence ID" value="KAI1704036.1"/>
    <property type="molecule type" value="Genomic_DNA"/>
</dbReference>
<evidence type="ECO:0000313" key="3">
    <source>
        <dbReference type="EMBL" id="KAI1704036.1"/>
    </source>
</evidence>
<dbReference type="PANTHER" id="PTHR23159:SF31">
    <property type="entry name" value="CENTROSOME-ASSOCIATED PROTEIN CEP250 ISOFORM X1"/>
    <property type="match status" value="1"/>
</dbReference>
<evidence type="ECO:0000256" key="2">
    <source>
        <dbReference type="SAM" id="MobiDB-lite"/>
    </source>
</evidence>
<dbReference type="Gene3D" id="6.10.250.920">
    <property type="match status" value="1"/>
</dbReference>
<feature type="coiled-coil region" evidence="1">
    <location>
        <begin position="507"/>
        <end position="544"/>
    </location>
</feature>
<proteinExistence type="predicted"/>
<feature type="coiled-coil region" evidence="1">
    <location>
        <begin position="590"/>
        <end position="677"/>
    </location>
</feature>
<dbReference type="AlphaFoldDB" id="A0AAD4QVK0"/>
<feature type="compositionally biased region" description="Low complexity" evidence="2">
    <location>
        <begin position="824"/>
        <end position="833"/>
    </location>
</feature>
<protein>
    <submittedName>
        <fullName evidence="3">Uncharacterized protein</fullName>
    </submittedName>
</protein>
<organism evidence="3 4">
    <name type="scientific">Ditylenchus destructor</name>
    <dbReference type="NCBI Taxonomy" id="166010"/>
    <lineage>
        <taxon>Eukaryota</taxon>
        <taxon>Metazoa</taxon>
        <taxon>Ecdysozoa</taxon>
        <taxon>Nematoda</taxon>
        <taxon>Chromadorea</taxon>
        <taxon>Rhabditida</taxon>
        <taxon>Tylenchina</taxon>
        <taxon>Tylenchomorpha</taxon>
        <taxon>Sphaerularioidea</taxon>
        <taxon>Anguinidae</taxon>
        <taxon>Anguininae</taxon>
        <taxon>Ditylenchus</taxon>
    </lineage>
</organism>
<gene>
    <name evidence="3" type="ORF">DdX_14537</name>
</gene>
<keyword evidence="4" id="KW-1185">Reference proteome</keyword>
<dbReference type="PANTHER" id="PTHR23159">
    <property type="entry name" value="CENTROSOMAL PROTEIN 2"/>
    <property type="match status" value="1"/>
</dbReference>
<sequence>MMKMLDSWKDRLPSTNHRRQTTEHRPIYIGFAAPSPMGSFGNHHFNTNWRPDIAGASCQVFQQAPFTSQPFLPQLMHNLTVPALDSQQNYSDNRLQSSQNSTPRTFFPHPTSQLSRNITGTAPDFQQNHSDNRQQSSQVASLQDTDIRIGADAESSIMRSANQQPINSNILHVSTVRKVLLRTPNGNQPTSRNSPGSMLPTECYQLEPQTSFDHRTFFTPPQTPTHGWRNMTVSEPDFQQNHSDNRLLSSQITALQDDYESRIRELNQEIFHLKSSEQEKLFYLEAHCAKLNDELLKKELAALKCRLEHKALLLGQEKRDLEAQCTKLNDELLKKDCELEDLKASNGLLESQALTLGREKKDLESECTKLNDELLKKRSELKALNDLLESQALLLGREKKDLEAQCAKLNDVLLKKDIELKASNDLLVSQTLSLRQEKYDLEVQCANLNDELLKKYSEVETLKQFKVAAQKYDYESKIRQLNQEICNLKSSEQHKFLFQKAKWTKLNDELIKKNTELEALNDLWNDQERKCNDLQKKLGKVEEEHRDLLYGVKRYKDKFIRAQKEKSVLMKKMKFGEDSLKRKKLSEDSYRNYSFQISELQRNNKKLEQDYEVLRTNLKADLDESKSRIHNLQSELNQRSAKLLHCEHKLAIAEEENRELKQTNERISRESEEKLSQMANENEANTNAFAKLSEIVTGLEIHLDPGDNEQVNFESCIVDLEKEREDKNAVIAERDRLEADLKKANETIEVSVERSVKFLLELNRQDYKCKEYIAEIKKLKQDLAQSQNLKGALEIEKKTNERLSGQNKEFEKEAKQLLNKFFVGSSDGQGSSDEQNEDGYFGPTTPKKKKIENS</sequence>
<feature type="coiled-coil region" evidence="1">
    <location>
        <begin position="311"/>
        <end position="405"/>
    </location>
</feature>
<evidence type="ECO:0000313" key="4">
    <source>
        <dbReference type="Proteomes" id="UP001201812"/>
    </source>
</evidence>
<feature type="region of interest" description="Disordered" evidence="2">
    <location>
        <begin position="823"/>
        <end position="854"/>
    </location>
</feature>
<reference evidence="3" key="1">
    <citation type="submission" date="2022-01" db="EMBL/GenBank/DDBJ databases">
        <title>Genome Sequence Resource for Two Populations of Ditylenchus destructor, the Migratory Endoparasitic Phytonematode.</title>
        <authorList>
            <person name="Zhang H."/>
            <person name="Lin R."/>
            <person name="Xie B."/>
        </authorList>
    </citation>
    <scope>NUCLEOTIDE SEQUENCE</scope>
    <source>
        <strain evidence="3">BazhouSP</strain>
    </source>
</reference>
<evidence type="ECO:0000256" key="1">
    <source>
        <dbReference type="SAM" id="Coils"/>
    </source>
</evidence>
<dbReference type="Proteomes" id="UP001201812">
    <property type="component" value="Unassembled WGS sequence"/>
</dbReference>
<feature type="coiled-coil region" evidence="1">
    <location>
        <begin position="720"/>
        <end position="820"/>
    </location>
</feature>
<comment type="caution">
    <text evidence="3">The sequence shown here is derived from an EMBL/GenBank/DDBJ whole genome shotgun (WGS) entry which is preliminary data.</text>
</comment>
<name>A0AAD4QVK0_9BILA</name>